<evidence type="ECO:0000256" key="1">
    <source>
        <dbReference type="SAM" id="Phobius"/>
    </source>
</evidence>
<keyword evidence="1" id="KW-0472">Membrane</keyword>
<feature type="transmembrane region" description="Helical" evidence="1">
    <location>
        <begin position="6"/>
        <end position="24"/>
    </location>
</feature>
<protein>
    <submittedName>
        <fullName evidence="2">Uncharacterized protein</fullName>
    </submittedName>
</protein>
<name>A0A3B0SQE5_9ZZZZ</name>
<accession>A0A3B0SQE5</accession>
<keyword evidence="1" id="KW-0812">Transmembrane</keyword>
<gene>
    <name evidence="2" type="ORF">MNBD_ALPHA05-1984</name>
</gene>
<organism evidence="2">
    <name type="scientific">hydrothermal vent metagenome</name>
    <dbReference type="NCBI Taxonomy" id="652676"/>
    <lineage>
        <taxon>unclassified sequences</taxon>
        <taxon>metagenomes</taxon>
        <taxon>ecological metagenomes</taxon>
    </lineage>
</organism>
<proteinExistence type="predicted"/>
<reference evidence="2" key="1">
    <citation type="submission" date="2018-06" db="EMBL/GenBank/DDBJ databases">
        <authorList>
            <person name="Zhirakovskaya E."/>
        </authorList>
    </citation>
    <scope>NUCLEOTIDE SEQUENCE</scope>
</reference>
<keyword evidence="1" id="KW-1133">Transmembrane helix</keyword>
<sequence length="30" mass="3400">MGPGWMSVTMIVIFFLIFAILNITEKGRVD</sequence>
<dbReference type="AlphaFoldDB" id="A0A3B0SQE5"/>
<evidence type="ECO:0000313" key="2">
    <source>
        <dbReference type="EMBL" id="VAW08055.1"/>
    </source>
</evidence>
<dbReference type="EMBL" id="UOEH01000633">
    <property type="protein sequence ID" value="VAW08055.1"/>
    <property type="molecule type" value="Genomic_DNA"/>
</dbReference>